<keyword evidence="3" id="KW-1185">Reference proteome</keyword>
<sequence>MSGAGTRPTPAGSISRWSPRTPRDWSRTSRSPAAVRRAGCQSARSWTGGTRANSHFRNCVFEGFPNNGLYASAPGGDGSLRGFGGVVRVLGGRYRNNNIANVRLGGRGAVARGVTIVVDEVPPYNELNARGLLFRNGRDHRVENCRVVLGEDAGESLGAIVFNPDAGRVSVRNSDVEMDRDGIPAVYAPPPSAKAPDETGPVFENVSIRGTAGRDRTVDVAGRDRTELRDCRVVQSGDDRGGVRFARSDRCLVAGTTIDVTGDAILDRRSSVNRRGVEVVSA</sequence>
<protein>
    <recommendedName>
        <fullName evidence="4">Right-handed parallel beta-helix repeat-containing protein</fullName>
    </recommendedName>
</protein>
<comment type="caution">
    <text evidence="2">The sequence shown here is derived from an EMBL/GenBank/DDBJ whole genome shotgun (WGS) entry which is preliminary data.</text>
</comment>
<dbReference type="SUPFAM" id="SSF51126">
    <property type="entry name" value="Pectin lyase-like"/>
    <property type="match status" value="1"/>
</dbReference>
<dbReference type="Proteomes" id="UP001596407">
    <property type="component" value="Unassembled WGS sequence"/>
</dbReference>
<dbReference type="Gene3D" id="2.160.20.10">
    <property type="entry name" value="Single-stranded right-handed beta-helix, Pectin lyase-like"/>
    <property type="match status" value="1"/>
</dbReference>
<proteinExistence type="predicted"/>
<evidence type="ECO:0000313" key="2">
    <source>
        <dbReference type="EMBL" id="MFC7080427.1"/>
    </source>
</evidence>
<dbReference type="AlphaFoldDB" id="A0ABD5WIM6"/>
<accession>A0ABD5WIM6</accession>
<name>A0ABD5WIM6_9EURY</name>
<evidence type="ECO:0000313" key="3">
    <source>
        <dbReference type="Proteomes" id="UP001596407"/>
    </source>
</evidence>
<gene>
    <name evidence="2" type="ORF">ACFQJ6_10195</name>
</gene>
<evidence type="ECO:0000256" key="1">
    <source>
        <dbReference type="SAM" id="MobiDB-lite"/>
    </source>
</evidence>
<evidence type="ECO:0008006" key="4">
    <source>
        <dbReference type="Google" id="ProtNLM"/>
    </source>
</evidence>
<reference evidence="2 3" key="1">
    <citation type="journal article" date="2019" name="Int. J. Syst. Evol. Microbiol.">
        <title>The Global Catalogue of Microorganisms (GCM) 10K type strain sequencing project: providing services to taxonomists for standard genome sequencing and annotation.</title>
        <authorList>
            <consortium name="The Broad Institute Genomics Platform"/>
            <consortium name="The Broad Institute Genome Sequencing Center for Infectious Disease"/>
            <person name="Wu L."/>
            <person name="Ma J."/>
        </authorList>
    </citation>
    <scope>NUCLEOTIDE SEQUENCE [LARGE SCALE GENOMIC DNA]</scope>
    <source>
        <strain evidence="2 3">DT72</strain>
    </source>
</reference>
<dbReference type="InterPro" id="IPR011050">
    <property type="entry name" value="Pectin_lyase_fold/virulence"/>
</dbReference>
<dbReference type="InterPro" id="IPR012334">
    <property type="entry name" value="Pectin_lyas_fold"/>
</dbReference>
<dbReference type="EMBL" id="JBHSZH010000005">
    <property type="protein sequence ID" value="MFC7080427.1"/>
    <property type="molecule type" value="Genomic_DNA"/>
</dbReference>
<dbReference type="GeneID" id="79302933"/>
<feature type="region of interest" description="Disordered" evidence="1">
    <location>
        <begin position="1"/>
        <end position="42"/>
    </location>
</feature>
<organism evidence="2 3">
    <name type="scientific">Halorussus caseinilyticus</name>
    <dbReference type="NCBI Taxonomy" id="3034025"/>
    <lineage>
        <taxon>Archaea</taxon>
        <taxon>Methanobacteriati</taxon>
        <taxon>Methanobacteriota</taxon>
        <taxon>Stenosarchaea group</taxon>
        <taxon>Halobacteria</taxon>
        <taxon>Halobacteriales</taxon>
        <taxon>Haladaptataceae</taxon>
        <taxon>Halorussus</taxon>
    </lineage>
</organism>
<dbReference type="RefSeq" id="WP_276281714.1">
    <property type="nucleotide sequence ID" value="NZ_CP119809.1"/>
</dbReference>